<protein>
    <submittedName>
        <fullName evidence="1">Uncharacterized protein</fullName>
    </submittedName>
</protein>
<evidence type="ECO:0000313" key="2">
    <source>
        <dbReference type="Proteomes" id="UP000295371"/>
    </source>
</evidence>
<reference evidence="1 2" key="1">
    <citation type="submission" date="2019-03" db="EMBL/GenBank/DDBJ databases">
        <title>Genomic Encyclopedia of Archaeal and Bacterial Type Strains, Phase II (KMG-II): from individual species to whole genera.</title>
        <authorList>
            <person name="Goeker M."/>
        </authorList>
    </citation>
    <scope>NUCLEOTIDE SEQUENCE [LARGE SCALE GENOMIC DNA]</scope>
    <source>
        <strain evidence="1 2">DSM 24323</strain>
    </source>
</reference>
<comment type="caution">
    <text evidence="1">The sequence shown here is derived from an EMBL/GenBank/DDBJ whole genome shotgun (WGS) entry which is preliminary data.</text>
</comment>
<dbReference type="EMBL" id="SOAW01000001">
    <property type="protein sequence ID" value="TDT34473.1"/>
    <property type="molecule type" value="Genomic_DNA"/>
</dbReference>
<name>A0A4R7JCR9_9ACTN</name>
<evidence type="ECO:0000313" key="1">
    <source>
        <dbReference type="EMBL" id="TDT34473.1"/>
    </source>
</evidence>
<organism evidence="1 2">
    <name type="scientific">Naumannella halotolerans</name>
    <dbReference type="NCBI Taxonomy" id="993414"/>
    <lineage>
        <taxon>Bacteria</taxon>
        <taxon>Bacillati</taxon>
        <taxon>Actinomycetota</taxon>
        <taxon>Actinomycetes</taxon>
        <taxon>Propionibacteriales</taxon>
        <taxon>Propionibacteriaceae</taxon>
        <taxon>Naumannella</taxon>
    </lineage>
</organism>
<gene>
    <name evidence="1" type="ORF">CLV29_2139</name>
</gene>
<dbReference type="Proteomes" id="UP000295371">
    <property type="component" value="Unassembled WGS sequence"/>
</dbReference>
<dbReference type="AlphaFoldDB" id="A0A4R7JCR9"/>
<sequence length="78" mass="8052">MVDRAVGLSRVGLSRVGLSRVGLSLVGLARGGSAIRVVPVASPAREPVCSRTGLLRVSRVGRPAAGRGSERDGAFSRR</sequence>
<proteinExistence type="predicted"/>
<accession>A0A4R7JCR9</accession>
<keyword evidence="2" id="KW-1185">Reference proteome</keyword>